<keyword evidence="12" id="KW-1185">Reference proteome</keyword>
<evidence type="ECO:0000313" key="11">
    <source>
        <dbReference type="EMBL" id="KAF4973686.1"/>
    </source>
</evidence>
<dbReference type="Pfam" id="PF07690">
    <property type="entry name" value="MFS_1"/>
    <property type="match status" value="2"/>
</dbReference>
<comment type="caution">
    <text evidence="11">The sequence shown here is derived from an EMBL/GenBank/DDBJ whole genome shotgun (WGS) entry which is preliminary data.</text>
</comment>
<feature type="region of interest" description="Disordered" evidence="8">
    <location>
        <begin position="565"/>
        <end position="589"/>
    </location>
</feature>
<dbReference type="CDD" id="cd17502">
    <property type="entry name" value="MFS_Azr1_MDR_like"/>
    <property type="match status" value="1"/>
</dbReference>
<feature type="domain" description="Major facilitator superfamily (MFS) profile" evidence="10">
    <location>
        <begin position="77"/>
        <end position="563"/>
    </location>
</feature>
<dbReference type="PANTHER" id="PTHR23501">
    <property type="entry name" value="MAJOR FACILITATOR SUPERFAMILY"/>
    <property type="match status" value="1"/>
</dbReference>
<feature type="transmembrane region" description="Helical" evidence="9">
    <location>
        <begin position="365"/>
        <end position="388"/>
    </location>
</feature>
<evidence type="ECO:0000256" key="8">
    <source>
        <dbReference type="SAM" id="MobiDB-lite"/>
    </source>
</evidence>
<keyword evidence="5 9" id="KW-1133">Transmembrane helix</keyword>
<evidence type="ECO:0000256" key="5">
    <source>
        <dbReference type="ARBA" id="ARBA00022989"/>
    </source>
</evidence>
<dbReference type="Proteomes" id="UP000622797">
    <property type="component" value="Unassembled WGS sequence"/>
</dbReference>
<dbReference type="SUPFAM" id="SSF103473">
    <property type="entry name" value="MFS general substrate transporter"/>
    <property type="match status" value="1"/>
</dbReference>
<keyword evidence="7" id="KW-0325">Glycoprotein</keyword>
<feature type="region of interest" description="Disordered" evidence="8">
    <location>
        <begin position="1"/>
        <end position="65"/>
    </location>
</feature>
<dbReference type="InterPro" id="IPR020846">
    <property type="entry name" value="MFS_dom"/>
</dbReference>
<evidence type="ECO:0000256" key="4">
    <source>
        <dbReference type="ARBA" id="ARBA00022692"/>
    </source>
</evidence>
<reference evidence="11" key="1">
    <citation type="journal article" date="2020" name="BMC Genomics">
        <title>Correction to: Identification and distribution of gene clusters required for synthesis of sphingolipid metabolism inhibitors in diverse species of the filamentous fungus Fusarium.</title>
        <authorList>
            <person name="Kim H.S."/>
            <person name="Lohmar J.M."/>
            <person name="Busman M."/>
            <person name="Brown D.W."/>
            <person name="Naumann T.A."/>
            <person name="Divon H.H."/>
            <person name="Lysoe E."/>
            <person name="Uhlig S."/>
            <person name="Proctor R.H."/>
        </authorList>
    </citation>
    <scope>NUCLEOTIDE SEQUENCE</scope>
    <source>
        <strain evidence="11">NRRL 20472</strain>
    </source>
</reference>
<dbReference type="GO" id="GO:0046943">
    <property type="term" value="F:carboxylic acid transmembrane transporter activity"/>
    <property type="evidence" value="ECO:0007669"/>
    <property type="project" value="UniProtKB-ARBA"/>
</dbReference>
<keyword evidence="4 9" id="KW-0812">Transmembrane</keyword>
<protein>
    <recommendedName>
        <fullName evidence="10">Major facilitator superfamily (MFS) profile domain-containing protein</fullName>
    </recommendedName>
</protein>
<gene>
    <name evidence="11" type="ORF">FSARC_75</name>
</gene>
<reference evidence="11" key="2">
    <citation type="submission" date="2020-05" db="EMBL/GenBank/DDBJ databases">
        <authorList>
            <person name="Kim H.-S."/>
            <person name="Proctor R.H."/>
            <person name="Brown D.W."/>
        </authorList>
    </citation>
    <scope>NUCLEOTIDE SEQUENCE</scope>
    <source>
        <strain evidence="11">NRRL 20472</strain>
    </source>
</reference>
<dbReference type="FunFam" id="1.20.1720.10:FF:000013">
    <property type="entry name" value="Related to multidrug resistance proteins"/>
    <property type="match status" value="1"/>
</dbReference>
<feature type="transmembrane region" description="Helical" evidence="9">
    <location>
        <begin position="167"/>
        <end position="188"/>
    </location>
</feature>
<evidence type="ECO:0000256" key="9">
    <source>
        <dbReference type="SAM" id="Phobius"/>
    </source>
</evidence>
<dbReference type="OrthoDB" id="10021397at2759"/>
<dbReference type="InterPro" id="IPR011701">
    <property type="entry name" value="MFS"/>
</dbReference>
<comment type="subcellular location">
    <subcellularLocation>
        <location evidence="1">Endomembrane system</location>
        <topology evidence="1">Multi-pass membrane protein</topology>
    </subcellularLocation>
</comment>
<evidence type="ECO:0000256" key="7">
    <source>
        <dbReference type="ARBA" id="ARBA00023180"/>
    </source>
</evidence>
<dbReference type="PANTHER" id="PTHR23501:SF78">
    <property type="entry name" value="MAJOR FACILITATOR SUPERFAMILY (MFS) PROFILE DOMAIN-CONTAINING PROTEIN-RELATED"/>
    <property type="match status" value="1"/>
</dbReference>
<dbReference type="PRINTS" id="PR01036">
    <property type="entry name" value="TCRTETB"/>
</dbReference>
<feature type="transmembrane region" description="Helical" evidence="9">
    <location>
        <begin position="230"/>
        <end position="250"/>
    </location>
</feature>
<feature type="transmembrane region" description="Helical" evidence="9">
    <location>
        <begin position="200"/>
        <end position="224"/>
    </location>
</feature>
<evidence type="ECO:0000256" key="6">
    <source>
        <dbReference type="ARBA" id="ARBA00023136"/>
    </source>
</evidence>
<feature type="transmembrane region" description="Helical" evidence="9">
    <location>
        <begin position="337"/>
        <end position="359"/>
    </location>
</feature>
<feature type="transmembrane region" description="Helical" evidence="9">
    <location>
        <begin position="111"/>
        <end position="130"/>
    </location>
</feature>
<accession>A0A8H4UC35</accession>
<evidence type="ECO:0000256" key="2">
    <source>
        <dbReference type="ARBA" id="ARBA00008335"/>
    </source>
</evidence>
<proteinExistence type="inferred from homology"/>
<feature type="transmembrane region" description="Helical" evidence="9">
    <location>
        <begin position="400"/>
        <end position="421"/>
    </location>
</feature>
<dbReference type="PROSITE" id="PS50850">
    <property type="entry name" value="MFS"/>
    <property type="match status" value="1"/>
</dbReference>
<feature type="compositionally biased region" description="Polar residues" evidence="8">
    <location>
        <begin position="22"/>
        <end position="31"/>
    </location>
</feature>
<sequence>MNNVSNNIDIPRPPSDRIMADSSHQTPTLLSKDQEARVANVDSSSSTQADDQSDQSDAESIGGQRNSDLSKKRLLISITALSICLFVSFLDQTSVSTATPALAGELETGTSTSWIGTSFLIASTAFQLINGRLSDIFGRKNMLLLCLGLMGIGDLACGFAQTPVQLYVFRSIAGVGGGGINSLVMIIVSDITSLQNRGYYQGMLGAIIALANGVGPFLGGAIVQSATWRWVFWMIPIITLPTTAIIWFYLPLKHRSGAYMDKIKKIDYGGIALNIASTLLLLIPISGGGVTYAWTSAFFIATVIISIVLAVLFVLFEWKLAKLPIMPLRLYQAPHCWALYCQSFLTGLAYFGNFFYLPLYFQSVLGYNALVAGGLILAVVIPTSLTSILSGQYMSRVGSYMHCILLGFTLWTLGNGLTLIFGRDTKLGPLICILIVEGAGIGFTLQPTLVGMYANGRSEDRAVTTGLRNFIRTIGGAFGVVIAGVILSNTLSQELGGKGVVTSDTISQLTSSTYSLSSMGLSQKDQDLVLEVYMQGLHYIFVFFTVCSGLSLLLTFWVGNTSLKAPTTTEPVPPSETEPKDKAQTGDKITQQVDLEKGIQMAKATSKNSD</sequence>
<feature type="transmembrane region" description="Helical" evidence="9">
    <location>
        <begin position="271"/>
        <end position="290"/>
    </location>
</feature>
<keyword evidence="6 9" id="KW-0472">Membrane</keyword>
<dbReference type="GO" id="GO:0005886">
    <property type="term" value="C:plasma membrane"/>
    <property type="evidence" value="ECO:0007669"/>
    <property type="project" value="TreeGrafter"/>
</dbReference>
<dbReference type="Gene3D" id="1.20.1250.20">
    <property type="entry name" value="MFS general substrate transporter like domains"/>
    <property type="match status" value="2"/>
</dbReference>
<evidence type="ECO:0000256" key="1">
    <source>
        <dbReference type="ARBA" id="ARBA00004127"/>
    </source>
</evidence>
<feature type="transmembrane region" description="Helical" evidence="9">
    <location>
        <begin position="296"/>
        <end position="316"/>
    </location>
</feature>
<evidence type="ECO:0000259" key="10">
    <source>
        <dbReference type="PROSITE" id="PS50850"/>
    </source>
</evidence>
<feature type="transmembrane region" description="Helical" evidence="9">
    <location>
        <begin position="142"/>
        <end position="161"/>
    </location>
</feature>
<keyword evidence="3" id="KW-0813">Transport</keyword>
<feature type="transmembrane region" description="Helical" evidence="9">
    <location>
        <begin position="470"/>
        <end position="488"/>
    </location>
</feature>
<comment type="similarity">
    <text evidence="2">Belongs to the major facilitator superfamily.</text>
</comment>
<dbReference type="EMBL" id="JABEXW010000007">
    <property type="protein sequence ID" value="KAF4973686.1"/>
    <property type="molecule type" value="Genomic_DNA"/>
</dbReference>
<feature type="transmembrane region" description="Helical" evidence="9">
    <location>
        <begin position="537"/>
        <end position="558"/>
    </location>
</feature>
<feature type="transmembrane region" description="Helical" evidence="9">
    <location>
        <begin position="427"/>
        <end position="449"/>
    </location>
</feature>
<dbReference type="InterPro" id="IPR036259">
    <property type="entry name" value="MFS_trans_sf"/>
</dbReference>
<name>A0A8H4UC35_9HYPO</name>
<dbReference type="AlphaFoldDB" id="A0A8H4UC35"/>
<feature type="transmembrane region" description="Helical" evidence="9">
    <location>
        <begin position="74"/>
        <end position="91"/>
    </location>
</feature>
<dbReference type="GO" id="GO:0012505">
    <property type="term" value="C:endomembrane system"/>
    <property type="evidence" value="ECO:0007669"/>
    <property type="project" value="UniProtKB-SubCell"/>
</dbReference>
<evidence type="ECO:0000256" key="3">
    <source>
        <dbReference type="ARBA" id="ARBA00022448"/>
    </source>
</evidence>
<evidence type="ECO:0000313" key="12">
    <source>
        <dbReference type="Proteomes" id="UP000622797"/>
    </source>
</evidence>
<organism evidence="11 12">
    <name type="scientific">Fusarium sarcochroum</name>
    <dbReference type="NCBI Taxonomy" id="1208366"/>
    <lineage>
        <taxon>Eukaryota</taxon>
        <taxon>Fungi</taxon>
        <taxon>Dikarya</taxon>
        <taxon>Ascomycota</taxon>
        <taxon>Pezizomycotina</taxon>
        <taxon>Sordariomycetes</taxon>
        <taxon>Hypocreomycetidae</taxon>
        <taxon>Hypocreales</taxon>
        <taxon>Nectriaceae</taxon>
        <taxon>Fusarium</taxon>
        <taxon>Fusarium lateritium species complex</taxon>
    </lineage>
</organism>